<dbReference type="Proteomes" id="UP000553957">
    <property type="component" value="Unassembled WGS sequence"/>
</dbReference>
<name>A0A7Y4KZF5_9ACTN</name>
<dbReference type="EMBL" id="JACHKF010000001">
    <property type="protein sequence ID" value="MBB6569412.1"/>
    <property type="molecule type" value="Genomic_DNA"/>
</dbReference>
<reference evidence="1 4" key="2">
    <citation type="submission" date="2020-08" db="EMBL/GenBank/DDBJ databases">
        <title>Sequencing the genomes of 1000 actinobacteria strains.</title>
        <authorList>
            <person name="Klenk H.-P."/>
        </authorList>
    </citation>
    <scope>NUCLEOTIDE SEQUENCE [LARGE SCALE GENOMIC DNA]</scope>
    <source>
        <strain evidence="1 4">DSM 15626</strain>
    </source>
</reference>
<evidence type="ECO:0000313" key="2">
    <source>
        <dbReference type="EMBL" id="NOL40752.1"/>
    </source>
</evidence>
<dbReference type="SUPFAM" id="SSF56112">
    <property type="entry name" value="Protein kinase-like (PK-like)"/>
    <property type="match status" value="1"/>
</dbReference>
<evidence type="ECO:0000313" key="1">
    <source>
        <dbReference type="EMBL" id="MBB6569412.1"/>
    </source>
</evidence>
<accession>A0A7Y4KZF5</accession>
<dbReference type="NCBIfam" id="TIGR02569">
    <property type="entry name" value="TIGR02569_actnb"/>
    <property type="match status" value="1"/>
</dbReference>
<proteinExistence type="predicted"/>
<evidence type="ECO:0000313" key="3">
    <source>
        <dbReference type="Proteomes" id="UP000534306"/>
    </source>
</evidence>
<protein>
    <submittedName>
        <fullName evidence="2">TIGR02569 family protein</fullName>
    </submittedName>
</protein>
<dbReference type="InterPro" id="IPR011009">
    <property type="entry name" value="Kinase-like_dom_sf"/>
</dbReference>
<dbReference type="RefSeq" id="WP_171673231.1">
    <property type="nucleotide sequence ID" value="NZ_BAAAGT010000002.1"/>
</dbReference>
<comment type="caution">
    <text evidence="2">The sequence shown here is derived from an EMBL/GenBank/DDBJ whole genome shotgun (WGS) entry which is preliminary data.</text>
</comment>
<gene>
    <name evidence="1" type="ORF">HNR71_005049</name>
    <name evidence="2" type="ORF">HPO96_10890</name>
</gene>
<organism evidence="2 3">
    <name type="scientific">Kribbella sandramycini</name>
    <dbReference type="NCBI Taxonomy" id="60450"/>
    <lineage>
        <taxon>Bacteria</taxon>
        <taxon>Bacillati</taxon>
        <taxon>Actinomycetota</taxon>
        <taxon>Actinomycetes</taxon>
        <taxon>Propionibacteriales</taxon>
        <taxon>Kribbellaceae</taxon>
        <taxon>Kribbella</taxon>
    </lineage>
</organism>
<dbReference type="InterPro" id="IPR013402">
    <property type="entry name" value="CHP02569"/>
</dbReference>
<keyword evidence="3" id="KW-1185">Reference proteome</keyword>
<sequence>MTPPPDAVRTAFGVEAPPRLLPGGRGQTWRAGDIILKPVDFAPETIWRAEVLSTLPTSLEFRVARPIRSRSGAWIVDGWEASEHLAGRTDSSRPDDVLVAGAAFHEAVAKLPRPEFLDLRDEPWSYGDRVAWEELVVDGSPAYRSLVEPLLIARRPVAVLPQVVHGDLAENVMFADGLPPAVIDWAVYCRPTGWASAVVVVDALCWYDARPELIERWRQVPEWGQMLIRALIYRMATDEAVGGAAMWTPEHRKVYAPVIELAIAAADQG</sequence>
<reference evidence="2 3" key="1">
    <citation type="submission" date="2020-05" db="EMBL/GenBank/DDBJ databases">
        <title>Genome sequence of Kribbella sandramycini ATCC 39419.</title>
        <authorList>
            <person name="Maclea K.S."/>
            <person name="Fair J.L."/>
        </authorList>
    </citation>
    <scope>NUCLEOTIDE SEQUENCE [LARGE SCALE GENOMIC DNA]</scope>
    <source>
        <strain evidence="2 3">ATCC 39419</strain>
    </source>
</reference>
<dbReference type="EMBL" id="JABJRC010000002">
    <property type="protein sequence ID" value="NOL40752.1"/>
    <property type="molecule type" value="Genomic_DNA"/>
</dbReference>
<evidence type="ECO:0000313" key="4">
    <source>
        <dbReference type="Proteomes" id="UP000553957"/>
    </source>
</evidence>
<dbReference type="AlphaFoldDB" id="A0A7Y4KZF5"/>
<dbReference type="Proteomes" id="UP000534306">
    <property type="component" value="Unassembled WGS sequence"/>
</dbReference>